<feature type="signal peptide" evidence="3">
    <location>
        <begin position="1"/>
        <end position="23"/>
    </location>
</feature>
<reference evidence="6" key="1">
    <citation type="submission" date="2016-11" db="EMBL/GenBank/DDBJ databases">
        <authorList>
            <person name="Varghese N."/>
            <person name="Submissions S."/>
        </authorList>
    </citation>
    <scope>NUCLEOTIDE SEQUENCE [LARGE SCALE GENOMIC DNA]</scope>
    <source>
        <strain evidence="6">DSM 22638</strain>
    </source>
</reference>
<dbReference type="Pfam" id="PF18962">
    <property type="entry name" value="Por_Secre_tail"/>
    <property type="match status" value="1"/>
</dbReference>
<dbReference type="EMBL" id="FQWL01000004">
    <property type="protein sequence ID" value="SHG86521.1"/>
    <property type="molecule type" value="Genomic_DNA"/>
</dbReference>
<evidence type="ECO:0000256" key="2">
    <source>
        <dbReference type="SAM" id="MobiDB-lite"/>
    </source>
</evidence>
<evidence type="ECO:0000256" key="3">
    <source>
        <dbReference type="SAM" id="SignalP"/>
    </source>
</evidence>
<dbReference type="STRING" id="570519.SAMN04488116_2755"/>
<accession>A0A1M5NAJ9</accession>
<dbReference type="InterPro" id="IPR026444">
    <property type="entry name" value="Secre_tail"/>
</dbReference>
<feature type="domain" description="Secretion system C-terminal sorting" evidence="4">
    <location>
        <begin position="238"/>
        <end position="309"/>
    </location>
</feature>
<keyword evidence="1 3" id="KW-0732">Signal</keyword>
<feature type="compositionally biased region" description="Acidic residues" evidence="2">
    <location>
        <begin position="112"/>
        <end position="122"/>
    </location>
</feature>
<dbReference type="NCBIfam" id="TIGR04183">
    <property type="entry name" value="Por_Secre_tail"/>
    <property type="match status" value="1"/>
</dbReference>
<sequence>MTAQIQITALLILCTFCSYGQCANCNNTTNTITYSGNGSFTTSKSQAYFWEICSGEAVIVGSNTNKTVNIQCNGSQDFKLKVTKFQNGQCTEACFVSTCKAGMVDEIPTDPGESEGNEEGNGMDDGSQGFGTCPNVNGLLVSNEGGGGVCTTAMVSVEDVPNADHYSWTWALGGYSGTLQTQGNMASIYFPEGNWSNYYLSICVEVAVKNNGSCSKICKSYLLECGNNNPSQYQKTMLYPNPSKNKVFIEKSNSHRKIEKIEVRNINGTIVQCLRSDLDGSVDLTEQEKGIYLLTMYYKDGKLETKKVIKLP</sequence>
<protein>
    <submittedName>
        <fullName evidence="5">Por secretion system C-terminal sorting domain-containing protein</fullName>
    </submittedName>
</protein>
<keyword evidence="6" id="KW-1185">Reference proteome</keyword>
<gene>
    <name evidence="5" type="ORF">SAMN04488116_2755</name>
</gene>
<evidence type="ECO:0000256" key="1">
    <source>
        <dbReference type="ARBA" id="ARBA00022729"/>
    </source>
</evidence>
<feature type="chain" id="PRO_5013155379" evidence="3">
    <location>
        <begin position="24"/>
        <end position="312"/>
    </location>
</feature>
<organism evidence="5 6">
    <name type="scientific">Flagellimonas flava</name>
    <dbReference type="NCBI Taxonomy" id="570519"/>
    <lineage>
        <taxon>Bacteria</taxon>
        <taxon>Pseudomonadati</taxon>
        <taxon>Bacteroidota</taxon>
        <taxon>Flavobacteriia</taxon>
        <taxon>Flavobacteriales</taxon>
        <taxon>Flavobacteriaceae</taxon>
        <taxon>Flagellimonas</taxon>
    </lineage>
</organism>
<evidence type="ECO:0000313" key="5">
    <source>
        <dbReference type="EMBL" id="SHG86521.1"/>
    </source>
</evidence>
<evidence type="ECO:0000313" key="6">
    <source>
        <dbReference type="Proteomes" id="UP000184532"/>
    </source>
</evidence>
<name>A0A1M5NAJ9_9FLAO</name>
<proteinExistence type="predicted"/>
<evidence type="ECO:0000259" key="4">
    <source>
        <dbReference type="Pfam" id="PF18962"/>
    </source>
</evidence>
<dbReference type="Proteomes" id="UP000184532">
    <property type="component" value="Unassembled WGS sequence"/>
</dbReference>
<dbReference type="AlphaFoldDB" id="A0A1M5NAJ9"/>
<feature type="region of interest" description="Disordered" evidence="2">
    <location>
        <begin position="108"/>
        <end position="127"/>
    </location>
</feature>